<evidence type="ECO:0000256" key="8">
    <source>
        <dbReference type="PROSITE-ProRule" id="PRU00284"/>
    </source>
</evidence>
<evidence type="ECO:0000259" key="12">
    <source>
        <dbReference type="PROSITE" id="PS50885"/>
    </source>
</evidence>
<dbReference type="PROSITE" id="PS50885">
    <property type="entry name" value="HAMP"/>
    <property type="match status" value="1"/>
</dbReference>
<evidence type="ECO:0000256" key="5">
    <source>
        <dbReference type="ARBA" id="ARBA00023136"/>
    </source>
</evidence>
<reference evidence="13" key="1">
    <citation type="journal article" date="2020" name="mSystems">
        <title>Genome- and Community-Level Interaction Insights into Carbon Utilization and Element Cycling Functions of Hydrothermarchaeota in Hydrothermal Sediment.</title>
        <authorList>
            <person name="Zhou Z."/>
            <person name="Liu Y."/>
            <person name="Xu W."/>
            <person name="Pan J."/>
            <person name="Luo Z.H."/>
            <person name="Li M."/>
        </authorList>
    </citation>
    <scope>NUCLEOTIDE SEQUENCE [LARGE SCALE GENOMIC DNA]</scope>
    <source>
        <strain evidence="13">HyVt-443</strain>
    </source>
</reference>
<evidence type="ECO:0000256" key="7">
    <source>
        <dbReference type="ARBA" id="ARBA00029447"/>
    </source>
</evidence>
<comment type="subcellular location">
    <subcellularLocation>
        <location evidence="1">Cell inner membrane</location>
        <topology evidence="1">Multi-pass membrane protein</topology>
    </subcellularLocation>
</comment>
<feature type="transmembrane region" description="Helical" evidence="9">
    <location>
        <begin position="178"/>
        <end position="197"/>
    </location>
</feature>
<dbReference type="Pfam" id="PF00015">
    <property type="entry name" value="MCPsignal"/>
    <property type="match status" value="1"/>
</dbReference>
<organism evidence="13">
    <name type="scientific">Sedimenticola thiotaurini</name>
    <dbReference type="NCBI Taxonomy" id="1543721"/>
    <lineage>
        <taxon>Bacteria</taxon>
        <taxon>Pseudomonadati</taxon>
        <taxon>Pseudomonadota</taxon>
        <taxon>Gammaproteobacteria</taxon>
        <taxon>Chromatiales</taxon>
        <taxon>Sedimenticolaceae</taxon>
        <taxon>Sedimenticola</taxon>
    </lineage>
</organism>
<keyword evidence="5 9" id="KW-0472">Membrane</keyword>
<keyword evidence="6 8" id="KW-0807">Transducer</keyword>
<dbReference type="CDD" id="cd11386">
    <property type="entry name" value="MCP_signal"/>
    <property type="match status" value="1"/>
</dbReference>
<dbReference type="SMART" id="SM00283">
    <property type="entry name" value="MA"/>
    <property type="match status" value="1"/>
</dbReference>
<evidence type="ECO:0000313" key="13">
    <source>
        <dbReference type="EMBL" id="HEB95556.1"/>
    </source>
</evidence>
<dbReference type="GO" id="GO:0007165">
    <property type="term" value="P:signal transduction"/>
    <property type="evidence" value="ECO:0007669"/>
    <property type="project" value="UniProtKB-KW"/>
</dbReference>
<dbReference type="InterPro" id="IPR000727">
    <property type="entry name" value="T_SNARE_dom"/>
</dbReference>
<dbReference type="InterPro" id="IPR003660">
    <property type="entry name" value="HAMP_dom"/>
</dbReference>
<protein>
    <submittedName>
        <fullName evidence="13">Methyl-accepting chemotaxis protein</fullName>
    </submittedName>
</protein>
<comment type="similarity">
    <text evidence="7">Belongs to the methyl-accepting chemotaxis (MCP) protein family.</text>
</comment>
<keyword evidence="2" id="KW-0997">Cell inner membrane</keyword>
<feature type="domain" description="HAMP" evidence="12">
    <location>
        <begin position="199"/>
        <end position="252"/>
    </location>
</feature>
<keyword evidence="2" id="KW-1003">Cell membrane</keyword>
<keyword evidence="4 9" id="KW-1133">Transmembrane helix</keyword>
<evidence type="ECO:0000256" key="4">
    <source>
        <dbReference type="ARBA" id="ARBA00022989"/>
    </source>
</evidence>
<dbReference type="EMBL" id="DRKP01000048">
    <property type="protein sequence ID" value="HEB95556.1"/>
    <property type="molecule type" value="Genomic_DNA"/>
</dbReference>
<feature type="transmembrane region" description="Helical" evidence="9">
    <location>
        <begin position="12"/>
        <end position="32"/>
    </location>
</feature>
<dbReference type="InterPro" id="IPR004090">
    <property type="entry name" value="Chemotax_Me-accpt_rcpt"/>
</dbReference>
<dbReference type="PROSITE" id="PS50111">
    <property type="entry name" value="CHEMOTAXIS_TRANSDUC_2"/>
    <property type="match status" value="1"/>
</dbReference>
<dbReference type="SUPFAM" id="SSF58104">
    <property type="entry name" value="Methyl-accepting chemotaxis protein (MCP) signaling domain"/>
    <property type="match status" value="1"/>
</dbReference>
<dbReference type="GO" id="GO:0006935">
    <property type="term" value="P:chemotaxis"/>
    <property type="evidence" value="ECO:0007669"/>
    <property type="project" value="InterPro"/>
</dbReference>
<dbReference type="Gene3D" id="1.10.287.950">
    <property type="entry name" value="Methyl-accepting chemotaxis protein"/>
    <property type="match status" value="1"/>
</dbReference>
<dbReference type="FunFam" id="1.10.287.950:FF:000001">
    <property type="entry name" value="Methyl-accepting chemotaxis sensory transducer"/>
    <property type="match status" value="1"/>
</dbReference>
<evidence type="ECO:0000256" key="6">
    <source>
        <dbReference type="ARBA" id="ARBA00023224"/>
    </source>
</evidence>
<name>A0A831W6P3_9GAMM</name>
<dbReference type="PRINTS" id="PR00260">
    <property type="entry name" value="CHEMTRNSDUCR"/>
</dbReference>
<dbReference type="SMART" id="SM00304">
    <property type="entry name" value="HAMP"/>
    <property type="match status" value="1"/>
</dbReference>
<evidence type="ECO:0000259" key="10">
    <source>
        <dbReference type="PROSITE" id="PS50111"/>
    </source>
</evidence>
<dbReference type="AlphaFoldDB" id="A0A831W6P3"/>
<sequence>MRLKISSFRAQILLAMLAVGLVVSVAYSLVLYRMQSEGGHMKLMHTSAAVMRPIIALATRGVDGGNLMKLRGKDATSLYRASGMLYLDIQGTSRGTPKSAFSRALPPKPIRHTYVADGVDRKAVEQSIARLGGDGGLDEQNWFYVVRAPLPEVKNGGEVVAVFPADEMKGAVWRTLKSVALVSLLVLIGVVVTAVLIGRHVSRPVAAVAGGIRQISEDLDLSRRIPVDSGNEIGEMAKAFNGLVERLQELIGQVETSATELDGSVESINQASHRVSTRVREQENETGQVASAMASMVAVVEKVAANADDANHCARNADQEASKGQQVVTETVQVVRDLAGEIEQTSTVVKRLSDEAVSIGGVLEVIRGIAEQTNLLALNAAIEAARAGESGRGFAVVADEVRSLAGRTQEATEEIHAMIERLQQGAGDAERAIGQGLSKVNSAVEQANLAGESLQAITGAANRISEMNADIAGSVKEQARVAEEINRNLIRINELTEEASLEVTRTAESSDALTRVAERLTGLVRQFRV</sequence>
<evidence type="ECO:0000256" key="1">
    <source>
        <dbReference type="ARBA" id="ARBA00004429"/>
    </source>
</evidence>
<evidence type="ECO:0000259" key="11">
    <source>
        <dbReference type="PROSITE" id="PS50192"/>
    </source>
</evidence>
<feature type="domain" description="Methyl-accepting transducer" evidence="10">
    <location>
        <begin position="257"/>
        <end position="493"/>
    </location>
</feature>
<evidence type="ECO:0000256" key="9">
    <source>
        <dbReference type="SAM" id="Phobius"/>
    </source>
</evidence>
<evidence type="ECO:0000256" key="2">
    <source>
        <dbReference type="ARBA" id="ARBA00022519"/>
    </source>
</evidence>
<gene>
    <name evidence="13" type="ORF">ENI96_03880</name>
</gene>
<dbReference type="PANTHER" id="PTHR32089:SF119">
    <property type="entry name" value="METHYL-ACCEPTING CHEMOTAXIS PROTEIN CTPL"/>
    <property type="match status" value="1"/>
</dbReference>
<comment type="caution">
    <text evidence="13">The sequence shown here is derived from an EMBL/GenBank/DDBJ whole genome shotgun (WGS) entry which is preliminary data.</text>
</comment>
<dbReference type="PANTHER" id="PTHR32089">
    <property type="entry name" value="METHYL-ACCEPTING CHEMOTAXIS PROTEIN MCPB"/>
    <property type="match status" value="1"/>
</dbReference>
<dbReference type="GO" id="GO:0005886">
    <property type="term" value="C:plasma membrane"/>
    <property type="evidence" value="ECO:0007669"/>
    <property type="project" value="UniProtKB-SubCell"/>
</dbReference>
<keyword evidence="3 9" id="KW-0812">Transmembrane</keyword>
<accession>A0A831W6P3</accession>
<dbReference type="PROSITE" id="PS50192">
    <property type="entry name" value="T_SNARE"/>
    <property type="match status" value="1"/>
</dbReference>
<dbReference type="Proteomes" id="UP000886251">
    <property type="component" value="Unassembled WGS sequence"/>
</dbReference>
<dbReference type="Pfam" id="PF00672">
    <property type="entry name" value="HAMP"/>
    <property type="match status" value="1"/>
</dbReference>
<evidence type="ECO:0000256" key="3">
    <source>
        <dbReference type="ARBA" id="ARBA00022692"/>
    </source>
</evidence>
<dbReference type="CDD" id="cd06225">
    <property type="entry name" value="HAMP"/>
    <property type="match status" value="1"/>
</dbReference>
<feature type="domain" description="T-SNARE coiled-coil homology" evidence="11">
    <location>
        <begin position="452"/>
        <end position="506"/>
    </location>
</feature>
<dbReference type="InterPro" id="IPR004089">
    <property type="entry name" value="MCPsignal_dom"/>
</dbReference>
<dbReference type="GO" id="GO:0004888">
    <property type="term" value="F:transmembrane signaling receptor activity"/>
    <property type="evidence" value="ECO:0007669"/>
    <property type="project" value="InterPro"/>
</dbReference>
<proteinExistence type="inferred from homology"/>